<feature type="transmembrane region" description="Helical" evidence="7">
    <location>
        <begin position="53"/>
        <end position="78"/>
    </location>
</feature>
<proteinExistence type="predicted"/>
<dbReference type="Proteomes" id="UP000886005">
    <property type="component" value="Unassembled WGS sequence"/>
</dbReference>
<feature type="transmembrane region" description="Helical" evidence="7">
    <location>
        <begin position="438"/>
        <end position="460"/>
    </location>
</feature>
<keyword evidence="2" id="KW-1003">Cell membrane</keyword>
<keyword evidence="6" id="KW-0175">Coiled coil</keyword>
<reference evidence="8" key="1">
    <citation type="journal article" date="2020" name="mSystems">
        <title>Genome- and Community-Level Interaction Insights into Carbon Utilization and Element Cycling Functions of Hydrothermarchaeota in Hydrothermal Sediment.</title>
        <authorList>
            <person name="Zhou Z."/>
            <person name="Liu Y."/>
            <person name="Xu W."/>
            <person name="Pan J."/>
            <person name="Luo Z.H."/>
            <person name="Li M."/>
        </authorList>
    </citation>
    <scope>NUCLEOTIDE SEQUENCE [LARGE SCALE GENOMIC DNA]</scope>
    <source>
        <strain evidence="8">HyVt-456</strain>
    </source>
</reference>
<dbReference type="GO" id="GO:0015920">
    <property type="term" value="P:lipopolysaccharide transport"/>
    <property type="evidence" value="ECO:0007669"/>
    <property type="project" value="TreeGrafter"/>
</dbReference>
<feature type="transmembrane region" description="Helical" evidence="7">
    <location>
        <begin position="405"/>
        <end position="426"/>
    </location>
</feature>
<keyword evidence="4 7" id="KW-1133">Transmembrane helix</keyword>
<dbReference type="AlphaFoldDB" id="A0A7V1LJZ5"/>
<feature type="transmembrane region" description="Helical" evidence="7">
    <location>
        <begin position="12"/>
        <end position="33"/>
    </location>
</feature>
<evidence type="ECO:0000313" key="8">
    <source>
        <dbReference type="EMBL" id="HED09305.1"/>
    </source>
</evidence>
<gene>
    <name evidence="8" type="ORF">ENJ10_01320</name>
</gene>
<feature type="coiled-coil region" evidence="6">
    <location>
        <begin position="271"/>
        <end position="305"/>
    </location>
</feature>
<keyword evidence="5 7" id="KW-0472">Membrane</keyword>
<evidence type="ECO:0000256" key="6">
    <source>
        <dbReference type="SAM" id="Coils"/>
    </source>
</evidence>
<protein>
    <submittedName>
        <fullName evidence="8">YjgP/YjgQ family permease</fullName>
    </submittedName>
</protein>
<dbReference type="PANTHER" id="PTHR33529">
    <property type="entry name" value="SLR0882 PROTEIN-RELATED"/>
    <property type="match status" value="1"/>
</dbReference>
<evidence type="ECO:0000256" key="4">
    <source>
        <dbReference type="ARBA" id="ARBA00022989"/>
    </source>
</evidence>
<name>A0A7V1LJZ5_CALAY</name>
<feature type="transmembrane region" description="Helical" evidence="7">
    <location>
        <begin position="99"/>
        <end position="117"/>
    </location>
</feature>
<dbReference type="GO" id="GO:0043190">
    <property type="term" value="C:ATP-binding cassette (ABC) transporter complex"/>
    <property type="evidence" value="ECO:0007669"/>
    <property type="project" value="TreeGrafter"/>
</dbReference>
<sequence length="487" mass="56696">MKIIYRYIFREHLGPFFFGLGIIMFIFLMQFLVKYVGQIFGKGIPLWTIAQLIVLNLAWMLALAVPMATLLAVLMAYGRFSADNEITILKSSGISIFKLIRPSLVFGLILTLMMLYFNDYILPDANHMASQKMRAIREKKPTLALEENIFYPFPPYSFVTRHIEKSTAGEWLAAESLLGPEYKRDTQPDRLKDITIFDRSDPNKTITINADYGYMVYSPERKALVFTLFNGEYHSIEIKKPDAYQRSQFERNVVIIPARNFELEERESNYRSDREMNIAQMEERVREARQKIKKQNEKVARDIAQEWKEIEKRLLLLTADSSASYLSATASVEKFRWRLARQKAMRVLDRFAQKMKSNMMFIRNQEKVISKYEVEIQKKLSIPFASLVFIIVGVPLGIMARKGSLGVAFSLSLGFFVLYWAFLIGGEKLADRQFVSSFWAMWAANAITFVFGLFLVWRAVRESSFIPWERMRLFFRPGKRNKKGSPR</sequence>
<feature type="transmembrane region" description="Helical" evidence="7">
    <location>
        <begin position="380"/>
        <end position="398"/>
    </location>
</feature>
<evidence type="ECO:0000256" key="1">
    <source>
        <dbReference type="ARBA" id="ARBA00004651"/>
    </source>
</evidence>
<evidence type="ECO:0000256" key="7">
    <source>
        <dbReference type="SAM" id="Phobius"/>
    </source>
</evidence>
<accession>A0A7V1LJZ5</accession>
<organism evidence="8">
    <name type="scientific">Caldithrix abyssi</name>
    <dbReference type="NCBI Taxonomy" id="187145"/>
    <lineage>
        <taxon>Bacteria</taxon>
        <taxon>Pseudomonadati</taxon>
        <taxon>Calditrichota</taxon>
        <taxon>Calditrichia</taxon>
        <taxon>Calditrichales</taxon>
        <taxon>Calditrichaceae</taxon>
        <taxon>Caldithrix</taxon>
    </lineage>
</organism>
<evidence type="ECO:0000256" key="5">
    <source>
        <dbReference type="ARBA" id="ARBA00023136"/>
    </source>
</evidence>
<keyword evidence="3 7" id="KW-0812">Transmembrane</keyword>
<dbReference type="InterPro" id="IPR005495">
    <property type="entry name" value="LptG/LptF_permease"/>
</dbReference>
<comment type="subcellular location">
    <subcellularLocation>
        <location evidence="1">Cell membrane</location>
        <topology evidence="1">Multi-pass membrane protein</topology>
    </subcellularLocation>
</comment>
<dbReference type="PANTHER" id="PTHR33529:SF6">
    <property type="entry name" value="YJGP_YJGQ FAMILY PERMEASE"/>
    <property type="match status" value="1"/>
</dbReference>
<evidence type="ECO:0000256" key="2">
    <source>
        <dbReference type="ARBA" id="ARBA00022475"/>
    </source>
</evidence>
<dbReference type="Pfam" id="PF03739">
    <property type="entry name" value="LptF_LptG"/>
    <property type="match status" value="1"/>
</dbReference>
<comment type="caution">
    <text evidence="8">The sequence shown here is derived from an EMBL/GenBank/DDBJ whole genome shotgun (WGS) entry which is preliminary data.</text>
</comment>
<dbReference type="EMBL" id="DRLD01000034">
    <property type="protein sequence ID" value="HED09305.1"/>
    <property type="molecule type" value="Genomic_DNA"/>
</dbReference>
<evidence type="ECO:0000256" key="3">
    <source>
        <dbReference type="ARBA" id="ARBA00022692"/>
    </source>
</evidence>